<dbReference type="Proteomes" id="UP000784294">
    <property type="component" value="Unassembled WGS sequence"/>
</dbReference>
<keyword evidence="2" id="KW-1185">Reference proteome</keyword>
<dbReference type="AlphaFoldDB" id="A0A3S4ZTD3"/>
<comment type="caution">
    <text evidence="1">The sequence shown here is derived from an EMBL/GenBank/DDBJ whole genome shotgun (WGS) entry which is preliminary data.</text>
</comment>
<protein>
    <submittedName>
        <fullName evidence="1">Uncharacterized protein</fullName>
    </submittedName>
</protein>
<evidence type="ECO:0000313" key="2">
    <source>
        <dbReference type="Proteomes" id="UP000784294"/>
    </source>
</evidence>
<sequence length="40" mass="4454">MRRWFVLLTSASCRSRADTDSVSSTTLPVWLRPVSTLSVA</sequence>
<gene>
    <name evidence="1" type="ORF">PXEA_LOCUS12728</name>
</gene>
<proteinExistence type="predicted"/>
<reference evidence="1" key="1">
    <citation type="submission" date="2018-11" db="EMBL/GenBank/DDBJ databases">
        <authorList>
            <consortium name="Pathogen Informatics"/>
        </authorList>
    </citation>
    <scope>NUCLEOTIDE SEQUENCE</scope>
</reference>
<organism evidence="1 2">
    <name type="scientific">Protopolystoma xenopodis</name>
    <dbReference type="NCBI Taxonomy" id="117903"/>
    <lineage>
        <taxon>Eukaryota</taxon>
        <taxon>Metazoa</taxon>
        <taxon>Spiralia</taxon>
        <taxon>Lophotrochozoa</taxon>
        <taxon>Platyhelminthes</taxon>
        <taxon>Monogenea</taxon>
        <taxon>Polyopisthocotylea</taxon>
        <taxon>Polystomatidea</taxon>
        <taxon>Polystomatidae</taxon>
        <taxon>Protopolystoma</taxon>
    </lineage>
</organism>
<dbReference type="EMBL" id="CAAALY010040911">
    <property type="protein sequence ID" value="VEL19288.1"/>
    <property type="molecule type" value="Genomic_DNA"/>
</dbReference>
<name>A0A3S4ZTD3_9PLAT</name>
<evidence type="ECO:0000313" key="1">
    <source>
        <dbReference type="EMBL" id="VEL19288.1"/>
    </source>
</evidence>
<accession>A0A3S4ZTD3</accession>